<evidence type="ECO:0000256" key="6">
    <source>
        <dbReference type="ARBA" id="ARBA00022519"/>
    </source>
</evidence>
<dbReference type="NCBIfam" id="TIGR01711">
    <property type="entry name" value="gspJ"/>
    <property type="match status" value="1"/>
</dbReference>
<dbReference type="InterPro" id="IPR045584">
    <property type="entry name" value="Pilin-like"/>
</dbReference>
<reference evidence="12 13" key="1">
    <citation type="submission" date="2015-06" db="EMBL/GenBank/DDBJ databases">
        <authorList>
            <person name="Adams M."/>
            <person name="Sutton G."/>
            <person name="Nelson K."/>
            <person name="Bonomo R."/>
            <person name="McCorrison J."/>
            <person name="Sanka R."/>
            <person name="Brinkac L."/>
            <person name="Nierman W."/>
        </authorList>
    </citation>
    <scope>NUCLEOTIDE SEQUENCE [LARGE SCALE GENOMIC DNA]</scope>
    <source>
        <strain evidence="12 13">GN02692</strain>
    </source>
</reference>
<dbReference type="NCBIfam" id="TIGR02532">
    <property type="entry name" value="IV_pilin_GFxxxE"/>
    <property type="match status" value="1"/>
</dbReference>
<protein>
    <recommendedName>
        <fullName evidence="3">Type II secretion system protein J</fullName>
    </recommendedName>
</protein>
<keyword evidence="5" id="KW-0488">Methylation</keyword>
<comment type="caution">
    <text evidence="12">The sequence shown here is derived from an EMBL/GenBank/DDBJ whole genome shotgun (WGS) entry which is preliminary data.</text>
</comment>
<keyword evidence="6" id="KW-0997">Cell inner membrane</keyword>
<name>A0A837L946_9ENTR</name>
<dbReference type="SUPFAM" id="SSF54523">
    <property type="entry name" value="Pili subunits"/>
    <property type="match status" value="1"/>
</dbReference>
<evidence type="ECO:0000256" key="5">
    <source>
        <dbReference type="ARBA" id="ARBA00022481"/>
    </source>
</evidence>
<evidence type="ECO:0000313" key="12">
    <source>
        <dbReference type="EMBL" id="KLP91172.1"/>
    </source>
</evidence>
<evidence type="ECO:0000256" key="9">
    <source>
        <dbReference type="ARBA" id="ARBA00023136"/>
    </source>
</evidence>
<dbReference type="PROSITE" id="PS00409">
    <property type="entry name" value="PROKAR_NTER_METHYL"/>
    <property type="match status" value="1"/>
</dbReference>
<dbReference type="AlphaFoldDB" id="A0A837L946"/>
<feature type="transmembrane region" description="Helical" evidence="11">
    <location>
        <begin position="12"/>
        <end position="33"/>
    </location>
</feature>
<dbReference type="Gene3D" id="3.10.610.10">
    <property type="entry name" value="GSPII I/J protein-like"/>
    <property type="match status" value="1"/>
</dbReference>
<organism evidence="12 13">
    <name type="scientific">Enterobacter roggenkampii</name>
    <dbReference type="NCBI Taxonomy" id="1812935"/>
    <lineage>
        <taxon>Bacteria</taxon>
        <taxon>Pseudomonadati</taxon>
        <taxon>Pseudomonadota</taxon>
        <taxon>Gammaproteobacteria</taxon>
        <taxon>Enterobacterales</taxon>
        <taxon>Enterobacteriaceae</taxon>
        <taxon>Enterobacter</taxon>
        <taxon>Enterobacter cloacae complex</taxon>
    </lineage>
</organism>
<evidence type="ECO:0000256" key="1">
    <source>
        <dbReference type="ARBA" id="ARBA00004377"/>
    </source>
</evidence>
<keyword evidence="9 11" id="KW-0472">Membrane</keyword>
<evidence type="ECO:0000256" key="2">
    <source>
        <dbReference type="ARBA" id="ARBA00011084"/>
    </source>
</evidence>
<dbReference type="PANTHER" id="PTHR39583">
    <property type="entry name" value="TYPE II SECRETION SYSTEM PROTEIN J-RELATED"/>
    <property type="match status" value="1"/>
</dbReference>
<dbReference type="RefSeq" id="WP_044596912.1">
    <property type="nucleotide sequence ID" value="NZ_CP012162.1"/>
</dbReference>
<evidence type="ECO:0000256" key="4">
    <source>
        <dbReference type="ARBA" id="ARBA00022475"/>
    </source>
</evidence>
<dbReference type="EMBL" id="LEDI01000110">
    <property type="protein sequence ID" value="KLP91172.1"/>
    <property type="molecule type" value="Genomic_DNA"/>
</dbReference>
<feature type="region of interest" description="Disordered" evidence="10">
    <location>
        <begin position="189"/>
        <end position="209"/>
    </location>
</feature>
<dbReference type="Gene3D" id="2.10.70.20">
    <property type="entry name" value="gspk-gspi-gspj complex like domains"/>
    <property type="match status" value="1"/>
</dbReference>
<dbReference type="OrthoDB" id="9794345at2"/>
<evidence type="ECO:0000256" key="8">
    <source>
        <dbReference type="ARBA" id="ARBA00022989"/>
    </source>
</evidence>
<proteinExistence type="inferred from homology"/>
<comment type="subcellular location">
    <subcellularLocation>
        <location evidence="1">Cell inner membrane</location>
        <topology evidence="1">Single-pass membrane protein</topology>
    </subcellularLocation>
</comment>
<evidence type="ECO:0000256" key="7">
    <source>
        <dbReference type="ARBA" id="ARBA00022692"/>
    </source>
</evidence>
<dbReference type="Proteomes" id="UP000036013">
    <property type="component" value="Unassembled WGS sequence"/>
</dbReference>
<dbReference type="GO" id="GO:0015627">
    <property type="term" value="C:type II protein secretion system complex"/>
    <property type="evidence" value="ECO:0007669"/>
    <property type="project" value="InterPro"/>
</dbReference>
<dbReference type="InterPro" id="IPR010055">
    <property type="entry name" value="T2SS_protein-GspJ"/>
</dbReference>
<dbReference type="GO" id="GO:0005886">
    <property type="term" value="C:plasma membrane"/>
    <property type="evidence" value="ECO:0007669"/>
    <property type="project" value="UniProtKB-SubCell"/>
</dbReference>
<dbReference type="Pfam" id="PF07963">
    <property type="entry name" value="N_methyl"/>
    <property type="match status" value="1"/>
</dbReference>
<dbReference type="PANTHER" id="PTHR39583:SF2">
    <property type="entry name" value="TYPE II SECRETION SYSTEM PROTEIN J"/>
    <property type="match status" value="1"/>
</dbReference>
<keyword evidence="8 11" id="KW-1133">Transmembrane helix</keyword>
<keyword evidence="7 11" id="KW-0812">Transmembrane</keyword>
<dbReference type="KEGG" id="ecls:LI67_008150"/>
<dbReference type="InterPro" id="IPR051621">
    <property type="entry name" value="T2SS_protein_J"/>
</dbReference>
<gene>
    <name evidence="12" type="ORF">ABF77_22080</name>
</gene>
<keyword evidence="4" id="KW-1003">Cell membrane</keyword>
<evidence type="ECO:0000256" key="10">
    <source>
        <dbReference type="SAM" id="MobiDB-lite"/>
    </source>
</evidence>
<comment type="similarity">
    <text evidence="2">Belongs to the GSP J family.</text>
</comment>
<dbReference type="Pfam" id="PF11612">
    <property type="entry name" value="T2SSJ"/>
    <property type="match status" value="1"/>
</dbReference>
<sequence>MKTSRRQRGFTLLEIMIALTIFAVISTLAWQILDGAMRTSSATDTRAAKLNQLQRAWSLMERDFFQLQARAPRNAPDLFLQDGDAVEFTTLNGVSGTVQLERVRWRLEEGRLYRDVWPVIDSPADVKPDEVPIVSEVKAMRWRFYHQGWQKSWGDSAHLPDGVELTLTMENGDTWRWVFTTPGEIPEAVAPAAENAPAPQNAPAPDVKP</sequence>
<dbReference type="InterPro" id="IPR012902">
    <property type="entry name" value="N_methyl_site"/>
</dbReference>
<evidence type="ECO:0000256" key="11">
    <source>
        <dbReference type="SAM" id="Phobius"/>
    </source>
</evidence>
<dbReference type="GO" id="GO:0015628">
    <property type="term" value="P:protein secretion by the type II secretion system"/>
    <property type="evidence" value="ECO:0007669"/>
    <property type="project" value="InterPro"/>
</dbReference>
<evidence type="ECO:0000256" key="3">
    <source>
        <dbReference type="ARBA" id="ARBA00021539"/>
    </source>
</evidence>
<evidence type="ECO:0000313" key="13">
    <source>
        <dbReference type="Proteomes" id="UP000036013"/>
    </source>
</evidence>
<accession>A0A837L946</accession>